<dbReference type="SMART" id="SM00267">
    <property type="entry name" value="GGDEF"/>
    <property type="match status" value="1"/>
</dbReference>
<evidence type="ECO:0000313" key="5">
    <source>
        <dbReference type="Proteomes" id="UP001380365"/>
    </source>
</evidence>
<dbReference type="Gene3D" id="3.30.450.40">
    <property type="match status" value="1"/>
</dbReference>
<dbReference type="InterPro" id="IPR050469">
    <property type="entry name" value="Diguanylate_Cyclase"/>
</dbReference>
<reference evidence="4 5" key="1">
    <citation type="submission" date="2023-12" db="EMBL/GenBank/DDBJ databases">
        <title>Gut-associated functions are favored during microbiome assembly across C. elegans life.</title>
        <authorList>
            <person name="Zimmermann J."/>
        </authorList>
    </citation>
    <scope>NUCLEOTIDE SEQUENCE [LARGE SCALE GENOMIC DNA]</scope>
    <source>
        <strain evidence="4 5">JUb134</strain>
    </source>
</reference>
<dbReference type="PANTHER" id="PTHR45138">
    <property type="entry name" value="REGULATORY COMPONENTS OF SENSORY TRANSDUCTION SYSTEM"/>
    <property type="match status" value="1"/>
</dbReference>
<dbReference type="InterPro" id="IPR000160">
    <property type="entry name" value="GGDEF_dom"/>
</dbReference>
<dbReference type="CDD" id="cd01949">
    <property type="entry name" value="GGDEF"/>
    <property type="match status" value="1"/>
</dbReference>
<comment type="caution">
    <text evidence="4">The sequence shown here is derived from an EMBL/GenBank/DDBJ whole genome shotgun (WGS) entry which is preliminary data.</text>
</comment>
<organism evidence="4 5">
    <name type="scientific">Sphingomonas molluscorum</name>
    <dbReference type="NCBI Taxonomy" id="418184"/>
    <lineage>
        <taxon>Bacteria</taxon>
        <taxon>Pseudomonadati</taxon>
        <taxon>Pseudomonadota</taxon>
        <taxon>Alphaproteobacteria</taxon>
        <taxon>Sphingomonadales</taxon>
        <taxon>Sphingomonadaceae</taxon>
        <taxon>Sphingomonas</taxon>
    </lineage>
</organism>
<dbReference type="RefSeq" id="WP_132883036.1">
    <property type="nucleotide sequence ID" value="NZ_JBBGZA010000001.1"/>
</dbReference>
<keyword evidence="4" id="KW-0548">Nucleotidyltransferase</keyword>
<dbReference type="SUPFAM" id="SSF55073">
    <property type="entry name" value="Nucleotide cyclase"/>
    <property type="match status" value="1"/>
</dbReference>
<evidence type="ECO:0000313" key="4">
    <source>
        <dbReference type="EMBL" id="MEJ5095990.1"/>
    </source>
</evidence>
<gene>
    <name evidence="4" type="ORF">WH159_15785</name>
</gene>
<dbReference type="Gene3D" id="3.30.70.270">
    <property type="match status" value="1"/>
</dbReference>
<keyword evidence="4" id="KW-0808">Transferase</keyword>
<dbReference type="PROSITE" id="PS50887">
    <property type="entry name" value="GGDEF"/>
    <property type="match status" value="1"/>
</dbReference>
<dbReference type="InterPro" id="IPR003018">
    <property type="entry name" value="GAF"/>
</dbReference>
<dbReference type="SUPFAM" id="SSF55781">
    <property type="entry name" value="GAF domain-like"/>
    <property type="match status" value="1"/>
</dbReference>
<accession>A0ABU8Q910</accession>
<dbReference type="GO" id="GO:0052621">
    <property type="term" value="F:diguanylate cyclase activity"/>
    <property type="evidence" value="ECO:0007669"/>
    <property type="project" value="UniProtKB-EC"/>
</dbReference>
<dbReference type="Pfam" id="PF01590">
    <property type="entry name" value="GAF"/>
    <property type="match status" value="1"/>
</dbReference>
<dbReference type="Proteomes" id="UP001380365">
    <property type="component" value="Unassembled WGS sequence"/>
</dbReference>
<dbReference type="NCBIfam" id="TIGR00254">
    <property type="entry name" value="GGDEF"/>
    <property type="match status" value="1"/>
</dbReference>
<feature type="domain" description="GGDEF" evidence="3">
    <location>
        <begin position="193"/>
        <end position="326"/>
    </location>
</feature>
<dbReference type="SMART" id="SM00065">
    <property type="entry name" value="GAF"/>
    <property type="match status" value="1"/>
</dbReference>
<dbReference type="EMBL" id="JBBGZA010000001">
    <property type="protein sequence ID" value="MEJ5095990.1"/>
    <property type="molecule type" value="Genomic_DNA"/>
</dbReference>
<name>A0ABU8Q910_9SPHN</name>
<dbReference type="InterPro" id="IPR043128">
    <property type="entry name" value="Rev_trsase/Diguanyl_cyclase"/>
</dbReference>
<sequence>MTEPKLADDEGRLAALGRLQILETPPEQPFEKIVTLVRTVLAVPIATVSLVDRDRQWFKAQRGLEVQETARSISICTYTIQQAEPLIIEDTHLDARFAGNPLVQGGPRIRSYAGVPLRTSEGYNVGSLCAMDTKPRRFSPADIAILSNFANIVSDEMELRLIASTDFLTGALSRRGFEEQLGREIARHRRYHRPSSLAIVDIDHFKTINDSFGHPAGDDVLRQMGQLIAKVLRPADVYGRLGGEEFGVLLPETGAADAFVAAERLREAIQNHRFEMPGGHRISVTASVGVAECGEMEEPKAWLSRADKHLYEAKTSGRNCTRMAPSDASARA</sequence>
<proteinExistence type="predicted"/>
<evidence type="ECO:0000256" key="2">
    <source>
        <dbReference type="ARBA" id="ARBA00034247"/>
    </source>
</evidence>
<keyword evidence="5" id="KW-1185">Reference proteome</keyword>
<evidence type="ECO:0000256" key="1">
    <source>
        <dbReference type="ARBA" id="ARBA00012528"/>
    </source>
</evidence>
<protein>
    <recommendedName>
        <fullName evidence="1">diguanylate cyclase</fullName>
        <ecNumber evidence="1">2.7.7.65</ecNumber>
    </recommendedName>
</protein>
<dbReference type="InterPro" id="IPR029787">
    <property type="entry name" value="Nucleotide_cyclase"/>
</dbReference>
<dbReference type="InterPro" id="IPR029016">
    <property type="entry name" value="GAF-like_dom_sf"/>
</dbReference>
<evidence type="ECO:0000259" key="3">
    <source>
        <dbReference type="PROSITE" id="PS50887"/>
    </source>
</evidence>
<dbReference type="EC" id="2.7.7.65" evidence="1"/>
<dbReference type="Pfam" id="PF00990">
    <property type="entry name" value="GGDEF"/>
    <property type="match status" value="1"/>
</dbReference>
<dbReference type="PANTHER" id="PTHR45138:SF9">
    <property type="entry name" value="DIGUANYLATE CYCLASE DGCM-RELATED"/>
    <property type="match status" value="1"/>
</dbReference>
<comment type="catalytic activity">
    <reaction evidence="2">
        <text>2 GTP = 3',3'-c-di-GMP + 2 diphosphate</text>
        <dbReference type="Rhea" id="RHEA:24898"/>
        <dbReference type="ChEBI" id="CHEBI:33019"/>
        <dbReference type="ChEBI" id="CHEBI:37565"/>
        <dbReference type="ChEBI" id="CHEBI:58805"/>
        <dbReference type="EC" id="2.7.7.65"/>
    </reaction>
</comment>